<feature type="compositionally biased region" description="Basic and acidic residues" evidence="2">
    <location>
        <begin position="32"/>
        <end position="84"/>
    </location>
</feature>
<protein>
    <submittedName>
        <fullName evidence="3">Uncharacterized protein</fullName>
    </submittedName>
</protein>
<dbReference type="Proteomes" id="UP001221142">
    <property type="component" value="Unassembled WGS sequence"/>
</dbReference>
<feature type="coiled-coil region" evidence="1">
    <location>
        <begin position="98"/>
        <end position="125"/>
    </location>
</feature>
<feature type="region of interest" description="Disordered" evidence="2">
    <location>
        <begin position="143"/>
        <end position="163"/>
    </location>
</feature>
<organism evidence="3 4">
    <name type="scientific">Roridomyces roridus</name>
    <dbReference type="NCBI Taxonomy" id="1738132"/>
    <lineage>
        <taxon>Eukaryota</taxon>
        <taxon>Fungi</taxon>
        <taxon>Dikarya</taxon>
        <taxon>Basidiomycota</taxon>
        <taxon>Agaricomycotina</taxon>
        <taxon>Agaricomycetes</taxon>
        <taxon>Agaricomycetidae</taxon>
        <taxon>Agaricales</taxon>
        <taxon>Marasmiineae</taxon>
        <taxon>Mycenaceae</taxon>
        <taxon>Roridomyces</taxon>
    </lineage>
</organism>
<keyword evidence="4" id="KW-1185">Reference proteome</keyword>
<evidence type="ECO:0000256" key="1">
    <source>
        <dbReference type="SAM" id="Coils"/>
    </source>
</evidence>
<reference evidence="3" key="1">
    <citation type="submission" date="2023-03" db="EMBL/GenBank/DDBJ databases">
        <title>Massive genome expansion in bonnet fungi (Mycena s.s.) driven by repeated elements and novel gene families across ecological guilds.</title>
        <authorList>
            <consortium name="Lawrence Berkeley National Laboratory"/>
            <person name="Harder C.B."/>
            <person name="Miyauchi S."/>
            <person name="Viragh M."/>
            <person name="Kuo A."/>
            <person name="Thoen E."/>
            <person name="Andreopoulos B."/>
            <person name="Lu D."/>
            <person name="Skrede I."/>
            <person name="Drula E."/>
            <person name="Henrissat B."/>
            <person name="Morin E."/>
            <person name="Kohler A."/>
            <person name="Barry K."/>
            <person name="LaButti K."/>
            <person name="Morin E."/>
            <person name="Salamov A."/>
            <person name="Lipzen A."/>
            <person name="Mereny Z."/>
            <person name="Hegedus B."/>
            <person name="Baldrian P."/>
            <person name="Stursova M."/>
            <person name="Weitz H."/>
            <person name="Taylor A."/>
            <person name="Grigoriev I.V."/>
            <person name="Nagy L.G."/>
            <person name="Martin F."/>
            <person name="Kauserud H."/>
        </authorList>
    </citation>
    <scope>NUCLEOTIDE SEQUENCE</scope>
    <source>
        <strain evidence="3">9284</strain>
    </source>
</reference>
<evidence type="ECO:0000313" key="3">
    <source>
        <dbReference type="EMBL" id="KAJ7616602.1"/>
    </source>
</evidence>
<dbReference type="AlphaFoldDB" id="A0AAD7FG42"/>
<feature type="compositionally biased region" description="Low complexity" evidence="2">
    <location>
        <begin position="215"/>
        <end position="235"/>
    </location>
</feature>
<feature type="compositionally biased region" description="Low complexity" evidence="2">
    <location>
        <begin position="341"/>
        <end position="357"/>
    </location>
</feature>
<proteinExistence type="predicted"/>
<feature type="compositionally biased region" description="Gly residues" evidence="2">
    <location>
        <begin position="11"/>
        <end position="27"/>
    </location>
</feature>
<feature type="compositionally biased region" description="Polar residues" evidence="2">
    <location>
        <begin position="283"/>
        <end position="296"/>
    </location>
</feature>
<feature type="region of interest" description="Disordered" evidence="2">
    <location>
        <begin position="215"/>
        <end position="357"/>
    </location>
</feature>
<gene>
    <name evidence="3" type="ORF">FB45DRAFT_1063998</name>
</gene>
<feature type="region of interest" description="Disordered" evidence="2">
    <location>
        <begin position="1"/>
        <end position="86"/>
    </location>
</feature>
<dbReference type="EMBL" id="JARKIF010000022">
    <property type="protein sequence ID" value="KAJ7616602.1"/>
    <property type="molecule type" value="Genomic_DNA"/>
</dbReference>
<accession>A0AAD7FG42</accession>
<feature type="compositionally biased region" description="Acidic residues" evidence="2">
    <location>
        <begin position="144"/>
        <end position="158"/>
    </location>
</feature>
<name>A0AAD7FG42_9AGAR</name>
<evidence type="ECO:0000256" key="2">
    <source>
        <dbReference type="SAM" id="MobiDB-lite"/>
    </source>
</evidence>
<keyword evidence="1" id="KW-0175">Coiled coil</keyword>
<sequence>MKKDASAKSRGGPGSRGGGRGGRGGRGGARKNSGDKRAAADDSDFEEKTPASKKAKPELQPRDIPTRKGRGENSTRMDASELHAVRAKRPNGIVAAERAEKLEKLAELERQKQSAIALLASLNAQQDEALAAAAEEAVNHLDDLSDLSDDPMDCEGEDQPIMNVTEEDFDRIEADDETYLDAVPAPPKPAVSLRKKKVEKGATRVQIELATVQQKAESAAKAKALQNKDAAAASKHAGVSQEWKTKATPQTAVKTPADDKAGDVLGGLTDEDAAGARPAANSIKAQENTLVSFVSSDTEETPIAKPTRKPQATTKPKPSTARKGPKIPALDLTASHPTLKSESSASSFPPSTPTNTDSKMLPALVAADWTSSLLPAIQKAVMLHEDPFSLGLAGTDPAALGKDTVAFLQALLDKSYPGNTLVIKWGDVLCTKAIQRIQDFRGGIGKYALKTVTLLFDQDEYFKENPDGTVNRTLRRSQAIATDAKDALHPHGAAFYKTPTPKEYRHLDVKDPGYLKPKGFLESDPIVKTLEWYTKGQEYSVCITKTDEGDVVDLSGLPKGGLALVATAVERAYTAFIDGEPAGAPEFSAANYSSAVAAYMVSVKKMQRSRWESILNAAKRRMTEVVANASAPEEFVSLDGRREDMYVFSSP</sequence>
<comment type="caution">
    <text evidence="3">The sequence shown here is derived from an EMBL/GenBank/DDBJ whole genome shotgun (WGS) entry which is preliminary data.</text>
</comment>
<evidence type="ECO:0000313" key="4">
    <source>
        <dbReference type="Proteomes" id="UP001221142"/>
    </source>
</evidence>